<evidence type="ECO:0000313" key="6">
    <source>
        <dbReference type="EMBL" id="GIO34025.1"/>
    </source>
</evidence>
<keyword evidence="4" id="KW-0472">Membrane</keyword>
<dbReference type="Gene3D" id="3.40.50.2300">
    <property type="match status" value="2"/>
</dbReference>
<dbReference type="CDD" id="cd19969">
    <property type="entry name" value="PBP1_ABC_sugar_binding-like"/>
    <property type="match status" value="1"/>
</dbReference>
<proteinExistence type="inferred from homology"/>
<name>A0A919XP91_9BACL</name>
<evidence type="ECO:0000256" key="2">
    <source>
        <dbReference type="ARBA" id="ARBA00007639"/>
    </source>
</evidence>
<dbReference type="Pfam" id="PF13407">
    <property type="entry name" value="Peripla_BP_4"/>
    <property type="match status" value="1"/>
</dbReference>
<dbReference type="GO" id="GO:0030313">
    <property type="term" value="C:cell envelope"/>
    <property type="evidence" value="ECO:0007669"/>
    <property type="project" value="UniProtKB-SubCell"/>
</dbReference>
<feature type="transmembrane region" description="Helical" evidence="4">
    <location>
        <begin position="6"/>
        <end position="24"/>
    </location>
</feature>
<organism evidence="6 7">
    <name type="scientific">Paenibacillus albilobatus</name>
    <dbReference type="NCBI Taxonomy" id="2716884"/>
    <lineage>
        <taxon>Bacteria</taxon>
        <taxon>Bacillati</taxon>
        <taxon>Bacillota</taxon>
        <taxon>Bacilli</taxon>
        <taxon>Bacillales</taxon>
        <taxon>Paenibacillaceae</taxon>
        <taxon>Paenibacillus</taxon>
    </lineage>
</organism>
<evidence type="ECO:0000259" key="5">
    <source>
        <dbReference type="Pfam" id="PF13407"/>
    </source>
</evidence>
<dbReference type="PANTHER" id="PTHR46847">
    <property type="entry name" value="D-ALLOSE-BINDING PERIPLASMIC PROTEIN-RELATED"/>
    <property type="match status" value="1"/>
</dbReference>
<evidence type="ECO:0000256" key="1">
    <source>
        <dbReference type="ARBA" id="ARBA00004196"/>
    </source>
</evidence>
<dbReference type="EMBL" id="BORQ01000008">
    <property type="protein sequence ID" value="GIO34025.1"/>
    <property type="molecule type" value="Genomic_DNA"/>
</dbReference>
<keyword evidence="7" id="KW-1185">Reference proteome</keyword>
<dbReference type="RefSeq" id="WP_160043473.1">
    <property type="nucleotide sequence ID" value="NZ_BORQ01000008.1"/>
</dbReference>
<reference evidence="6" key="1">
    <citation type="submission" date="2021-03" db="EMBL/GenBank/DDBJ databases">
        <title>Antimicrobial resistance genes in bacteria isolated from Japanese honey, and their potential for conferring macrolide and lincosamide resistance in the American foulbrood pathogen Paenibacillus larvae.</title>
        <authorList>
            <person name="Okamoto M."/>
            <person name="Kumagai M."/>
            <person name="Kanamori H."/>
            <person name="Takamatsu D."/>
        </authorList>
    </citation>
    <scope>NUCLEOTIDE SEQUENCE</scope>
    <source>
        <strain evidence="6">J2TS6</strain>
    </source>
</reference>
<comment type="similarity">
    <text evidence="2">Belongs to the bacterial solute-binding protein 2 family.</text>
</comment>
<keyword evidence="3" id="KW-0732">Signal</keyword>
<dbReference type="InterPro" id="IPR028082">
    <property type="entry name" value="Peripla_BP_I"/>
</dbReference>
<feature type="domain" description="Periplasmic binding protein" evidence="5">
    <location>
        <begin position="48"/>
        <end position="295"/>
    </location>
</feature>
<keyword evidence="4" id="KW-0812">Transmembrane</keyword>
<dbReference type="SUPFAM" id="SSF53822">
    <property type="entry name" value="Periplasmic binding protein-like I"/>
    <property type="match status" value="1"/>
</dbReference>
<evidence type="ECO:0000313" key="7">
    <source>
        <dbReference type="Proteomes" id="UP000679779"/>
    </source>
</evidence>
<dbReference type="PANTHER" id="PTHR46847:SF1">
    <property type="entry name" value="D-ALLOSE-BINDING PERIPLASMIC PROTEIN-RELATED"/>
    <property type="match status" value="1"/>
</dbReference>
<dbReference type="AlphaFoldDB" id="A0A919XP91"/>
<evidence type="ECO:0000256" key="4">
    <source>
        <dbReference type="SAM" id="Phobius"/>
    </source>
</evidence>
<comment type="caution">
    <text evidence="6">The sequence shown here is derived from an EMBL/GenBank/DDBJ whole genome shotgun (WGS) entry which is preliminary data.</text>
</comment>
<accession>A0A919XP91</accession>
<gene>
    <name evidence="6" type="ORF">J2TS6_51660</name>
</gene>
<keyword evidence="4" id="KW-1133">Transmembrane helix</keyword>
<evidence type="ECO:0000256" key="3">
    <source>
        <dbReference type="ARBA" id="ARBA00022729"/>
    </source>
</evidence>
<dbReference type="GO" id="GO:0030246">
    <property type="term" value="F:carbohydrate binding"/>
    <property type="evidence" value="ECO:0007669"/>
    <property type="project" value="UniProtKB-ARBA"/>
</dbReference>
<sequence length="336" mass="36136">MKKLMMVYLLLIVAFVGYVVMYRLEDQRRSTGWQDGGLHGSIGENYVMVTFQSGMEYWKNILKGFEDGGDALGVSVDYRGSTQYDAKEQITVLEQVIAKKPAGIALSAIDSKALTSTINKAVDAGIPVVLFDADAPNSKAYSFLATNNYEAGATAADEMARILGREGQVGIITQPGQQNHDDRMSGFRDAIAAKYPAMSVVDVREGKGDTMIAKNAAAEMIKKHPELKGIFATEASGGAGAADAVIAANKTGKVKIIGFDTNKATLDRISDGTISATIAQGTWNMGYWSLQYLFHLHHGLTVPAPTLGNDVSPLPPRVDTGVTVVTRENVNDYYAK</sequence>
<comment type="subcellular location">
    <subcellularLocation>
        <location evidence="1">Cell envelope</location>
    </subcellularLocation>
</comment>
<protein>
    <submittedName>
        <fullName evidence="6">Sugar ABC transporter substrate-binding protein</fullName>
    </submittedName>
</protein>
<dbReference type="Proteomes" id="UP000679779">
    <property type="component" value="Unassembled WGS sequence"/>
</dbReference>
<dbReference type="InterPro" id="IPR025997">
    <property type="entry name" value="SBP_2_dom"/>
</dbReference>